<organism evidence="6 7">
    <name type="scientific">Pseudoroseomonas cervicalis ATCC 49957</name>
    <dbReference type="NCBI Taxonomy" id="525371"/>
    <lineage>
        <taxon>Bacteria</taxon>
        <taxon>Pseudomonadati</taxon>
        <taxon>Pseudomonadota</taxon>
        <taxon>Alphaproteobacteria</taxon>
        <taxon>Acetobacterales</taxon>
        <taxon>Roseomonadaceae</taxon>
        <taxon>Roseomonas</taxon>
    </lineage>
</organism>
<comment type="catalytic activity">
    <reaction evidence="4">
        <text>L-methionine sulfone + acetyl-CoA = N-acetyl-L-methionine sulfone + CoA + H(+)</text>
        <dbReference type="Rhea" id="RHEA:47656"/>
        <dbReference type="ChEBI" id="CHEBI:15378"/>
        <dbReference type="ChEBI" id="CHEBI:57287"/>
        <dbReference type="ChEBI" id="CHEBI:57288"/>
        <dbReference type="ChEBI" id="CHEBI:87824"/>
        <dbReference type="ChEBI" id="CHEBI:87825"/>
    </reaction>
</comment>
<dbReference type="PROSITE" id="PS51186">
    <property type="entry name" value="GNAT"/>
    <property type="match status" value="1"/>
</dbReference>
<dbReference type="Proteomes" id="UP000005324">
    <property type="component" value="Unassembled WGS sequence"/>
</dbReference>
<dbReference type="PANTHER" id="PTHR43072">
    <property type="entry name" value="N-ACETYLTRANSFERASE"/>
    <property type="match status" value="1"/>
</dbReference>
<dbReference type="SUPFAM" id="SSF55729">
    <property type="entry name" value="Acyl-CoA N-acyltransferases (Nat)"/>
    <property type="match status" value="1"/>
</dbReference>
<dbReference type="HOGENOM" id="CLU_013985_4_4_5"/>
<sequence length="168" mass="18107">MTETLAPEIRDAGEADLPGILAIFNQAIRESLAVWHTEETTLEARRDWLAQRQGRGLPVLVAVRGGEVLGFASYGDFRPFAGFAATVEHSVYVDPAAQGQGLGRALLAALIDRARAAGLHVMVAGIEAGNTASIALHAKAGFEEAGLLREVGRKFGRWLDLRFMTLRL</sequence>
<evidence type="ECO:0000259" key="5">
    <source>
        <dbReference type="PROSITE" id="PS51186"/>
    </source>
</evidence>
<dbReference type="AlphaFoldDB" id="D5RSX7"/>
<comment type="caution">
    <text evidence="6">The sequence shown here is derived from an EMBL/GenBank/DDBJ whole genome shotgun (WGS) entry which is preliminary data.</text>
</comment>
<feature type="domain" description="N-acetyltransferase" evidence="5">
    <location>
        <begin position="7"/>
        <end position="168"/>
    </location>
</feature>
<gene>
    <name evidence="6" type="primary">pat2</name>
    <name evidence="6" type="ORF">HMPREF0731_4189</name>
</gene>
<evidence type="ECO:0000313" key="7">
    <source>
        <dbReference type="Proteomes" id="UP000005324"/>
    </source>
</evidence>
<comment type="catalytic activity">
    <reaction evidence="3">
        <text>L-methionine sulfoximine + acetyl-CoA = N-acetyl-L-methionine sulfoximine + CoA + H(+)</text>
        <dbReference type="Rhea" id="RHEA:47660"/>
        <dbReference type="ChEBI" id="CHEBI:15378"/>
        <dbReference type="ChEBI" id="CHEBI:57287"/>
        <dbReference type="ChEBI" id="CHEBI:57288"/>
        <dbReference type="ChEBI" id="CHEBI:87826"/>
        <dbReference type="ChEBI" id="CHEBI:87827"/>
    </reaction>
</comment>
<dbReference type="EMBL" id="ADVL01000764">
    <property type="protein sequence ID" value="EFH09589.1"/>
    <property type="molecule type" value="Genomic_DNA"/>
</dbReference>
<protein>
    <submittedName>
        <fullName evidence="6">Acetyltransferase, GNAT family</fullName>
        <ecNumber evidence="6">2.3.1.183</ecNumber>
    </submittedName>
</protein>
<accession>D5RSX7</accession>
<name>D5RSX7_9PROT</name>
<evidence type="ECO:0000256" key="3">
    <source>
        <dbReference type="ARBA" id="ARBA00050603"/>
    </source>
</evidence>
<keyword evidence="2 6" id="KW-0012">Acyltransferase</keyword>
<dbReference type="FunFam" id="3.40.630.30:FF:000026">
    <property type="entry name" value="Phosphinothricin acetyltransferase"/>
    <property type="match status" value="1"/>
</dbReference>
<proteinExistence type="predicted"/>
<reference evidence="6 7" key="1">
    <citation type="submission" date="2010-04" db="EMBL/GenBank/DDBJ databases">
        <authorList>
            <person name="Qin X."/>
            <person name="Bachman B."/>
            <person name="Battles P."/>
            <person name="Bell A."/>
            <person name="Bess C."/>
            <person name="Bickham C."/>
            <person name="Chaboub L."/>
            <person name="Chen D."/>
            <person name="Coyle M."/>
            <person name="Deiros D.R."/>
            <person name="Dinh H."/>
            <person name="Forbes L."/>
            <person name="Fowler G."/>
            <person name="Francisco L."/>
            <person name="Fu Q."/>
            <person name="Gubbala S."/>
            <person name="Hale W."/>
            <person name="Han Y."/>
            <person name="Hemphill L."/>
            <person name="Highlander S.K."/>
            <person name="Hirani K."/>
            <person name="Hogues M."/>
            <person name="Jackson L."/>
            <person name="Jakkamsetti A."/>
            <person name="Javaid M."/>
            <person name="Jiang H."/>
            <person name="Korchina V."/>
            <person name="Kovar C."/>
            <person name="Lara F."/>
            <person name="Lee S."/>
            <person name="Mata R."/>
            <person name="Mathew T."/>
            <person name="Moen C."/>
            <person name="Morales K."/>
            <person name="Munidasa M."/>
            <person name="Nazareth L."/>
            <person name="Ngo R."/>
            <person name="Nguyen L."/>
            <person name="Okwuonu G."/>
            <person name="Ongeri F."/>
            <person name="Patil S."/>
            <person name="Petrosino J."/>
            <person name="Pham C."/>
            <person name="Pham P."/>
            <person name="Pu L.-L."/>
            <person name="Puazo M."/>
            <person name="Raj R."/>
            <person name="Reid J."/>
            <person name="Rouhana J."/>
            <person name="Saada N."/>
            <person name="Shang Y."/>
            <person name="Simmons D."/>
            <person name="Thornton R."/>
            <person name="Warren J."/>
            <person name="Weissenberger G."/>
            <person name="Zhang J."/>
            <person name="Zhang L."/>
            <person name="Zhou C."/>
            <person name="Zhu D."/>
            <person name="Muzny D."/>
            <person name="Worley K."/>
            <person name="Gibbs R."/>
        </authorList>
    </citation>
    <scope>NUCLEOTIDE SEQUENCE [LARGE SCALE GENOMIC DNA]</scope>
    <source>
        <strain evidence="6 7">ATCC 49957</strain>
    </source>
</reference>
<dbReference type="OrthoDB" id="5459937at2"/>
<dbReference type="Gene3D" id="3.40.630.30">
    <property type="match status" value="1"/>
</dbReference>
<evidence type="ECO:0000256" key="2">
    <source>
        <dbReference type="ARBA" id="ARBA00023315"/>
    </source>
</evidence>
<dbReference type="InterPro" id="IPR000182">
    <property type="entry name" value="GNAT_dom"/>
</dbReference>
<dbReference type="RefSeq" id="WP_007003219.1">
    <property type="nucleotide sequence ID" value="NZ_GG770777.1"/>
</dbReference>
<dbReference type="Pfam" id="PF00583">
    <property type="entry name" value="Acetyltransf_1"/>
    <property type="match status" value="1"/>
</dbReference>
<evidence type="ECO:0000256" key="4">
    <source>
        <dbReference type="ARBA" id="ARBA00051334"/>
    </source>
</evidence>
<dbReference type="GO" id="GO:0102971">
    <property type="term" value="F:phosphinothricin N-acetyltransferase activity"/>
    <property type="evidence" value="ECO:0007669"/>
    <property type="project" value="UniProtKB-EC"/>
</dbReference>
<dbReference type="CDD" id="cd04301">
    <property type="entry name" value="NAT_SF"/>
    <property type="match status" value="1"/>
</dbReference>
<dbReference type="InterPro" id="IPR016181">
    <property type="entry name" value="Acyl_CoA_acyltransferase"/>
</dbReference>
<dbReference type="EC" id="2.3.1.183" evidence="6"/>
<dbReference type="PANTHER" id="PTHR43072:SF23">
    <property type="entry name" value="UPF0039 PROTEIN C11D3.02C"/>
    <property type="match status" value="1"/>
</dbReference>
<keyword evidence="1 6" id="KW-0808">Transferase</keyword>
<evidence type="ECO:0000256" key="1">
    <source>
        <dbReference type="ARBA" id="ARBA00022679"/>
    </source>
</evidence>
<keyword evidence="7" id="KW-1185">Reference proteome</keyword>
<evidence type="ECO:0000313" key="6">
    <source>
        <dbReference type="EMBL" id="EFH09589.1"/>
    </source>
</evidence>